<accession>A0A3M0HVJ7</accession>
<comment type="caution">
    <text evidence="2">The sequence shown here is derived from an EMBL/GenBank/DDBJ whole genome shotgun (WGS) entry which is preliminary data.</text>
</comment>
<organism evidence="2 3">
    <name type="scientific">Streptomyces shenzhenensis</name>
    <dbReference type="NCBI Taxonomy" id="943815"/>
    <lineage>
        <taxon>Bacteria</taxon>
        <taxon>Bacillati</taxon>
        <taxon>Actinomycetota</taxon>
        <taxon>Actinomycetes</taxon>
        <taxon>Kitasatosporales</taxon>
        <taxon>Streptomycetaceae</taxon>
        <taxon>Streptomyces</taxon>
    </lineage>
</organism>
<reference evidence="2 3" key="1">
    <citation type="submission" date="2017-11" db="EMBL/GenBank/DDBJ databases">
        <title>Draft genome of actinobacteria isolated from guarana (Paullinia cupana (Mart.) Ducke.</title>
        <authorList>
            <person name="Siqueira K.A."/>
            <person name="Liotti R.G."/>
            <person name="Mendes T.A.O."/>
            <person name="Soares M.A."/>
        </authorList>
    </citation>
    <scope>NUCLEOTIDE SEQUENCE [LARGE SCALE GENOMIC DNA]</scope>
    <source>
        <strain evidence="2 3">193</strain>
    </source>
</reference>
<dbReference type="EMBL" id="PENI01000040">
    <property type="protein sequence ID" value="RMB80605.1"/>
    <property type="molecule type" value="Genomic_DNA"/>
</dbReference>
<proteinExistence type="predicted"/>
<evidence type="ECO:0000313" key="3">
    <source>
        <dbReference type="Proteomes" id="UP000270471"/>
    </source>
</evidence>
<evidence type="ECO:0000256" key="1">
    <source>
        <dbReference type="SAM" id="MobiDB-lite"/>
    </source>
</evidence>
<feature type="region of interest" description="Disordered" evidence="1">
    <location>
        <begin position="47"/>
        <end position="69"/>
    </location>
</feature>
<dbReference type="AlphaFoldDB" id="A0A3M0HVJ7"/>
<dbReference type="Proteomes" id="UP000270471">
    <property type="component" value="Unassembled WGS sequence"/>
</dbReference>
<evidence type="ECO:0000313" key="2">
    <source>
        <dbReference type="EMBL" id="RMB80605.1"/>
    </source>
</evidence>
<sequence>MNPLPDTSTPIYDALCMQWRADFRSVPGERGPEDVWSAPAFQSFTPVDPMSRPLEQSHHAAVPRQLSGWGTRGGMPVAVSPPPFPYNGQLYAGPPVVPTR</sequence>
<gene>
    <name evidence="2" type="ORF">CTZ28_39405</name>
</gene>
<keyword evidence="3" id="KW-1185">Reference proteome</keyword>
<dbReference type="RefSeq" id="WP_121894618.1">
    <property type="nucleotide sequence ID" value="NZ_JBEXWZ010000003.1"/>
</dbReference>
<protein>
    <submittedName>
        <fullName evidence="2">Uncharacterized protein</fullName>
    </submittedName>
</protein>
<dbReference type="OrthoDB" id="4350605at2"/>
<name>A0A3M0HVJ7_9ACTN</name>